<dbReference type="InterPro" id="IPR007452">
    <property type="entry name" value="TamB_C"/>
</dbReference>
<keyword evidence="3 6" id="KW-1133">Transmembrane helix</keyword>
<evidence type="ECO:0000313" key="8">
    <source>
        <dbReference type="EMBL" id="EXJ13630.1"/>
    </source>
</evidence>
<comment type="caution">
    <text evidence="8">The sequence shown here is derived from an EMBL/GenBank/DDBJ whole genome shotgun (WGS) entry which is preliminary data.</text>
</comment>
<sequence length="1345" mass="142457">MTDVEKTPDPSETPRETAPDPAGSAPASRRRRLPRLLLGVLAGLLLLILVPVCLVLGTQTGLRFAVQTAEGMLPGLFSVGRVDGRLLGRLSLRDFSLTLPALDVGIETLELDWTPSALLQGLAEIDRLAVSGFDLALGPSADKEDTPFSLPEILLPVRLDVGEATLERFRLLDKGAEAPMLVLDRARLVASLDGGDLQVVGLDASLSQPRLSANARGHADLVGQYPLELDLDWRMQLPPEARLDGSGHLEGDLDDLRIRHRLTGSAEATLEARVRALLSAPSWEGRIQVARVDLPAFAADLPQVETRADLETRGDPSRATVTGSLDAKAPDLPDFGHLAATLDLLWSDKRLDIRRLDLTEEVSKADLNATGHLDLATDPGAFELEGQWRNLRWPLSGDLVARSAQGALKASGDLAAYDYSLSAQAEGPSFPASRLALRGTGTAEGTRIASLLLETLRGRIEGGGDLAWSPEPSWNLHLDGKDLDPGAFVEGLDDRIALALTTEGGLQSFDYDLSATTSGPGLPPAALALIGSGDLAQTRLETLRLDVFGGRVDGEAKATFDPKVTWDAAIRLSGIDPGSYAPEWPGRIDGRLTSHGSIEDAGPDLVAVIESLKGRLRGYPIAASGRVSMAEGQTRLENIEAQSGTSRVGIQGTVDQSLDLAFDLESPDLSNLLPDAKGRLSAQGKVTGPLEGPRIRLDLKAKDAAFGEQGLASLVGKANLDLAEPGRFDVDLDGKDLFAGGMLWDALTLRGEGSMPDHRVSLQLDGTQLAAKLDASGGLSDTGVYRGRLSRLDLVPEDLGRWSLEKAAPFALDGAKVQAGPLCLRQDRGSGGCIGFDQSAPGKWLANLNLDSLDFALLEGFLPDGLDAEGAMRVTGRFQADGSNLDGRASAEIDQGRIKVDLGQGRYEAVDFSGTRLTLNTDAKGLSTRLELPLGDLGGARGSLDLPGWRFQDPAAPGQRLQGQLKAQIAGLERIASLVPDISNLAGSLDVDLGLGGTIGKPGVKGRAAVSQVGFEVPLIALVVKDLNLEAVAPSQERMDLRGGALVGGGRLDVSGEARFGAAGPDVRIGLNGKKLKVADTKEYYALISPDFEIEAGSKGASVRGQVRISEARIRPRSVPAGTVSPSSDVVMEERTETPPYPLDLDVGLVMGKDVTIDAFGVRGRLAGGLRVLQRPGADMLGDGQLQITEGEYRLSGGFGLAAELGAPLTITQGRLIYAKSPIDNPGLLLQAERAGGDTTAGVRVLGTLRDPKLAFFSESDPDMTQAEITKYLVTGIPPSANDQTNDAGLAVGTYVAPRIYMEYESGLGDEANKVKLRYDLTRHIELQTETGDNQGADIYFKFEN</sequence>
<feature type="domain" description="Translocation and assembly module TamB C-terminal" evidence="7">
    <location>
        <begin position="1047"/>
        <end position="1283"/>
    </location>
</feature>
<comment type="subcellular location">
    <subcellularLocation>
        <location evidence="1">Membrane</location>
        <topology evidence="1">Single-pass membrane protein</topology>
    </subcellularLocation>
</comment>
<evidence type="ECO:0000256" key="6">
    <source>
        <dbReference type="SAM" id="Phobius"/>
    </source>
</evidence>
<evidence type="ECO:0000256" key="1">
    <source>
        <dbReference type="ARBA" id="ARBA00004167"/>
    </source>
</evidence>
<evidence type="ECO:0000256" key="3">
    <source>
        <dbReference type="ARBA" id="ARBA00022989"/>
    </source>
</evidence>
<dbReference type="RefSeq" id="WP_043756585.1">
    <property type="nucleotide sequence ID" value="NZ_AONC01000062.1"/>
</dbReference>
<feature type="region of interest" description="Disordered" evidence="5">
    <location>
        <begin position="1"/>
        <end position="27"/>
    </location>
</feature>
<feature type="compositionally biased region" description="Basic and acidic residues" evidence="5">
    <location>
        <begin position="1"/>
        <end position="18"/>
    </location>
</feature>
<reference evidence="8 9" key="1">
    <citation type="submission" date="2012-11" db="EMBL/GenBank/DDBJ databases">
        <title>Genome assembly of Thiorhodococcus sp. AK35.</title>
        <authorList>
            <person name="Nupur N."/>
            <person name="Khatri I."/>
            <person name="Subramanian S."/>
            <person name="Pinnaka A."/>
        </authorList>
    </citation>
    <scope>NUCLEOTIDE SEQUENCE [LARGE SCALE GENOMIC DNA]</scope>
    <source>
        <strain evidence="8 9">AK35</strain>
    </source>
</reference>
<gene>
    <name evidence="8" type="ORF">D779_3522</name>
</gene>
<evidence type="ECO:0000259" key="7">
    <source>
        <dbReference type="Pfam" id="PF04357"/>
    </source>
</evidence>
<evidence type="ECO:0000313" key="9">
    <source>
        <dbReference type="Proteomes" id="UP000019460"/>
    </source>
</evidence>
<evidence type="ECO:0000256" key="4">
    <source>
        <dbReference type="ARBA" id="ARBA00023136"/>
    </source>
</evidence>
<dbReference type="eggNOG" id="COG2911">
    <property type="taxonomic scope" value="Bacteria"/>
</dbReference>
<dbReference type="EMBL" id="AONC01000062">
    <property type="protein sequence ID" value="EXJ13630.1"/>
    <property type="molecule type" value="Genomic_DNA"/>
</dbReference>
<dbReference type="PANTHER" id="PTHR36985">
    <property type="entry name" value="TRANSLOCATION AND ASSEMBLY MODULE SUBUNIT TAMB"/>
    <property type="match status" value="1"/>
</dbReference>
<dbReference type="GO" id="GO:0005886">
    <property type="term" value="C:plasma membrane"/>
    <property type="evidence" value="ECO:0007669"/>
    <property type="project" value="InterPro"/>
</dbReference>
<dbReference type="STRING" id="1249627.D779_3522"/>
<dbReference type="OrthoDB" id="5555605at2"/>
<keyword evidence="4 6" id="KW-0472">Membrane</keyword>
<dbReference type="GO" id="GO:0009306">
    <property type="term" value="P:protein secretion"/>
    <property type="evidence" value="ECO:0007669"/>
    <property type="project" value="InterPro"/>
</dbReference>
<evidence type="ECO:0000256" key="2">
    <source>
        <dbReference type="ARBA" id="ARBA00022692"/>
    </source>
</evidence>
<keyword evidence="2 6" id="KW-0812">Transmembrane</keyword>
<evidence type="ECO:0000256" key="5">
    <source>
        <dbReference type="SAM" id="MobiDB-lite"/>
    </source>
</evidence>
<protein>
    <recommendedName>
        <fullName evidence="7">Translocation and assembly module TamB C-terminal domain-containing protein</fullName>
    </recommendedName>
</protein>
<proteinExistence type="predicted"/>
<feature type="transmembrane region" description="Helical" evidence="6">
    <location>
        <begin position="36"/>
        <end position="57"/>
    </location>
</feature>
<dbReference type="PANTHER" id="PTHR36985:SF1">
    <property type="entry name" value="TRANSLOCATION AND ASSEMBLY MODULE SUBUNIT TAMB"/>
    <property type="match status" value="1"/>
</dbReference>
<organism evidence="8 9">
    <name type="scientific">Imhoffiella purpurea</name>
    <dbReference type="NCBI Taxonomy" id="1249627"/>
    <lineage>
        <taxon>Bacteria</taxon>
        <taxon>Pseudomonadati</taxon>
        <taxon>Pseudomonadota</taxon>
        <taxon>Gammaproteobacteria</taxon>
        <taxon>Chromatiales</taxon>
        <taxon>Chromatiaceae</taxon>
        <taxon>Imhoffiella</taxon>
    </lineage>
</organism>
<keyword evidence="9" id="KW-1185">Reference proteome</keyword>
<dbReference type="GO" id="GO:0097347">
    <property type="term" value="C:TAM protein secretion complex"/>
    <property type="evidence" value="ECO:0007669"/>
    <property type="project" value="TreeGrafter"/>
</dbReference>
<accession>W9VTB9</accession>
<name>W9VTB9_9GAMM</name>
<dbReference type="Pfam" id="PF04357">
    <property type="entry name" value="TamB"/>
    <property type="match status" value="1"/>
</dbReference>
<dbReference type="Proteomes" id="UP000019460">
    <property type="component" value="Unassembled WGS sequence"/>
</dbReference>